<comment type="similarity">
    <text evidence="1">Belongs to the flavin-dependent halogenase family. Bacterial tryptophan halogenase subfamily.</text>
</comment>
<evidence type="ECO:0000256" key="1">
    <source>
        <dbReference type="ARBA" id="ARBA00038396"/>
    </source>
</evidence>
<dbReference type="Gene3D" id="3.50.50.60">
    <property type="entry name" value="FAD/NAD(P)-binding domain"/>
    <property type="match status" value="1"/>
</dbReference>
<feature type="binding site" evidence="3">
    <location>
        <position position="363"/>
    </location>
    <ligand>
        <name>FAD</name>
        <dbReference type="ChEBI" id="CHEBI:57692"/>
    </ligand>
</feature>
<organism evidence="4 5">
    <name type="scientific">Lentzea albidocapillata subsp. violacea</name>
    <dbReference type="NCBI Taxonomy" id="128104"/>
    <lineage>
        <taxon>Bacteria</taxon>
        <taxon>Bacillati</taxon>
        <taxon>Actinomycetota</taxon>
        <taxon>Actinomycetes</taxon>
        <taxon>Pseudonocardiales</taxon>
        <taxon>Pseudonocardiaceae</taxon>
        <taxon>Lentzea</taxon>
    </lineage>
</organism>
<evidence type="ECO:0000256" key="3">
    <source>
        <dbReference type="PIRSR" id="PIRSR011396-2"/>
    </source>
</evidence>
<name>A0A1G9JHL7_9PSEU</name>
<dbReference type="PANTHER" id="PTHR43747:SF4">
    <property type="entry name" value="FLAVIN-DEPENDENT TRYPTOPHAN HALOGENASE"/>
    <property type="match status" value="1"/>
</dbReference>
<gene>
    <name evidence="4" type="ORF">SAMN04488074_110256</name>
</gene>
<dbReference type="Proteomes" id="UP000199682">
    <property type="component" value="Unassembled WGS sequence"/>
</dbReference>
<dbReference type="AlphaFoldDB" id="A0A1G9JHL7"/>
<keyword evidence="3" id="KW-0285">Flavoprotein</keyword>
<dbReference type="InterPro" id="IPR006905">
    <property type="entry name" value="Flavin_halogenase"/>
</dbReference>
<feature type="binding site" evidence="3">
    <location>
        <position position="359"/>
    </location>
    <ligand>
        <name>L-tryptophan</name>
        <dbReference type="ChEBI" id="CHEBI:57912"/>
    </ligand>
</feature>
<dbReference type="SUPFAM" id="SSF51905">
    <property type="entry name" value="FAD/NAD(P)-binding domain"/>
    <property type="match status" value="1"/>
</dbReference>
<feature type="active site" evidence="2">
    <location>
        <position position="80"/>
    </location>
</feature>
<protein>
    <submittedName>
        <fullName evidence="4">Tryptophan halogenase</fullName>
    </submittedName>
</protein>
<keyword evidence="3" id="KW-0274">FAD</keyword>
<feature type="binding site" evidence="3">
    <location>
        <begin position="14"/>
        <end position="17"/>
    </location>
    <ligand>
        <name>FAD</name>
        <dbReference type="ChEBI" id="CHEBI:57692"/>
    </ligand>
</feature>
<dbReference type="InterPro" id="IPR036188">
    <property type="entry name" value="FAD/NAD-bd_sf"/>
</dbReference>
<dbReference type="GO" id="GO:0004497">
    <property type="term" value="F:monooxygenase activity"/>
    <property type="evidence" value="ECO:0007669"/>
    <property type="project" value="InterPro"/>
</dbReference>
<proteinExistence type="inferred from homology"/>
<feature type="binding site" evidence="3">
    <location>
        <position position="80"/>
    </location>
    <ligand>
        <name>7-chloro-L-tryptophan</name>
        <dbReference type="ChEBI" id="CHEBI:58713"/>
    </ligand>
</feature>
<reference evidence="5" key="1">
    <citation type="submission" date="2016-10" db="EMBL/GenBank/DDBJ databases">
        <authorList>
            <person name="Varghese N."/>
            <person name="Submissions S."/>
        </authorList>
    </citation>
    <scope>NUCLEOTIDE SEQUENCE [LARGE SCALE GENOMIC DNA]</scope>
    <source>
        <strain evidence="5">DSM 44796</strain>
    </source>
</reference>
<evidence type="ECO:0000313" key="5">
    <source>
        <dbReference type="Proteomes" id="UP000199682"/>
    </source>
</evidence>
<evidence type="ECO:0000313" key="4">
    <source>
        <dbReference type="EMBL" id="SDL37080.1"/>
    </source>
</evidence>
<dbReference type="InterPro" id="IPR050816">
    <property type="entry name" value="Flavin-dep_Halogenase_NPB"/>
</dbReference>
<dbReference type="InterPro" id="IPR033856">
    <property type="entry name" value="Trp_halogen"/>
</dbReference>
<dbReference type="EMBL" id="FNET01000010">
    <property type="protein sequence ID" value="SDL37080.1"/>
    <property type="molecule type" value="Genomic_DNA"/>
</dbReference>
<keyword evidence="3" id="KW-0547">Nucleotide-binding</keyword>
<accession>A0A1G9JHL7</accession>
<sequence length="531" mass="60491">MTGNQIRNIVVLGGGTAGWMSASYLGKALGPAVNITVLEAPAIPKIGVGEATIPNLHKVFFDFLGLSEEEWMRECNASFKMGIRFINWRTPGAGEATARPHGEGRKDHFDHLFGLLPEHGNLPLSHYWVNKKLAGETDEPFDYACYRQPPVFDRNLSPRYLDGTRWASYAWHFDANLVADFLRRFATEKQGAVHIQDTFTEAEVDHGGYITAIRTETGRRLEADLFVDCSGFRSLLINQVMKEPFLDMSDHLLNDRAVATAVPHDDEANGVEPYTSAIAMSSGWTWKIPMLGRFGTGYVYSSRFASQDEATEEFCRMWGLDPETQKLNHVKFRVGRNRRAWVKNVVGIGLSSCFLEPLESTGIYFVYAALYQLVKHFPDKNFEPILLDQFNREIETMFDDTRDFIQGHFSFAPRDDTPFWRACKELELASDFREKVAMYKAGLAVNMPVTDEGNYYGNFEAEFRNFWSNANYYCVFSGLDFLPEHPLPALGFRQETVESAEAVFARVKKEQEELVRTLPSTYEYLRQLHGR</sequence>
<feature type="binding site" evidence="3">
    <location>
        <position position="350"/>
    </location>
    <ligand>
        <name>FAD</name>
        <dbReference type="ChEBI" id="CHEBI:57692"/>
    </ligand>
</feature>
<dbReference type="GO" id="GO:0000166">
    <property type="term" value="F:nucleotide binding"/>
    <property type="evidence" value="ECO:0007669"/>
    <property type="project" value="UniProtKB-KW"/>
</dbReference>
<dbReference type="RefSeq" id="WP_090008226.1">
    <property type="nucleotide sequence ID" value="NZ_FNET01000010.1"/>
</dbReference>
<dbReference type="Pfam" id="PF04820">
    <property type="entry name" value="Trp_halogenase"/>
    <property type="match status" value="1"/>
</dbReference>
<dbReference type="PANTHER" id="PTHR43747">
    <property type="entry name" value="FAD-BINDING PROTEIN"/>
    <property type="match status" value="1"/>
</dbReference>
<evidence type="ECO:0000256" key="2">
    <source>
        <dbReference type="PIRSR" id="PIRSR011396-1"/>
    </source>
</evidence>
<dbReference type="PIRSF" id="PIRSF011396">
    <property type="entry name" value="Trp_halogenase"/>
    <property type="match status" value="1"/>
</dbReference>